<accession>A0A665WDD4</accession>
<gene>
    <name evidence="4" type="primary">armc3</name>
</gene>
<dbReference type="InterPro" id="IPR055164">
    <property type="entry name" value="EDR1/CTR1/ARMC3-like_pept-like"/>
</dbReference>
<dbReference type="InterPro" id="IPR052441">
    <property type="entry name" value="Armadillo-Ser/Thr_Kinase"/>
</dbReference>
<evidence type="ECO:0000313" key="5">
    <source>
        <dbReference type="Proteomes" id="UP000472264"/>
    </source>
</evidence>
<dbReference type="SUPFAM" id="SSF48371">
    <property type="entry name" value="ARM repeat"/>
    <property type="match status" value="1"/>
</dbReference>
<dbReference type="InterPro" id="IPR000225">
    <property type="entry name" value="Armadillo"/>
</dbReference>
<dbReference type="InterPro" id="IPR016024">
    <property type="entry name" value="ARM-type_fold"/>
</dbReference>
<dbReference type="Gene3D" id="1.25.10.10">
    <property type="entry name" value="Leucine-rich Repeat Variant"/>
    <property type="match status" value="3"/>
</dbReference>
<evidence type="ECO:0000256" key="2">
    <source>
        <dbReference type="PROSITE-ProRule" id="PRU00259"/>
    </source>
</evidence>
<evidence type="ECO:0000256" key="1">
    <source>
        <dbReference type="ARBA" id="ARBA00022737"/>
    </source>
</evidence>
<dbReference type="Pfam" id="PF14381">
    <property type="entry name" value="EDR1_CTR1_ARMC3_pept"/>
    <property type="match status" value="1"/>
</dbReference>
<reference evidence="4" key="1">
    <citation type="submission" date="2021-04" db="EMBL/GenBank/DDBJ databases">
        <authorList>
            <consortium name="Wellcome Sanger Institute Data Sharing"/>
        </authorList>
    </citation>
    <scope>NUCLEOTIDE SEQUENCE [LARGE SCALE GENOMIC DNA]</scope>
</reference>
<feature type="domain" description="EDR1/CTR1/ARMC3-like peptidase-like" evidence="3">
    <location>
        <begin position="658"/>
        <end position="766"/>
    </location>
</feature>
<feature type="repeat" description="ARM" evidence="2">
    <location>
        <begin position="327"/>
        <end position="369"/>
    </location>
</feature>
<dbReference type="AlphaFoldDB" id="A0A665WDD4"/>
<proteinExistence type="predicted"/>
<dbReference type="Pfam" id="PF00514">
    <property type="entry name" value="Arm"/>
    <property type="match status" value="2"/>
</dbReference>
<feature type="repeat" description="ARM" evidence="2">
    <location>
        <begin position="150"/>
        <end position="177"/>
    </location>
</feature>
<protein>
    <submittedName>
        <fullName evidence="4">Armadillo repeat containing 3</fullName>
    </submittedName>
</protein>
<evidence type="ECO:0000259" key="3">
    <source>
        <dbReference type="Pfam" id="PF14381"/>
    </source>
</evidence>
<dbReference type="PROSITE" id="PS50176">
    <property type="entry name" value="ARM_REPEAT"/>
    <property type="match status" value="3"/>
</dbReference>
<organism evidence="4 5">
    <name type="scientific">Echeneis naucrates</name>
    <name type="common">Live sharksucker</name>
    <dbReference type="NCBI Taxonomy" id="173247"/>
    <lineage>
        <taxon>Eukaryota</taxon>
        <taxon>Metazoa</taxon>
        <taxon>Chordata</taxon>
        <taxon>Craniata</taxon>
        <taxon>Vertebrata</taxon>
        <taxon>Euteleostomi</taxon>
        <taxon>Actinopterygii</taxon>
        <taxon>Neopterygii</taxon>
        <taxon>Teleostei</taxon>
        <taxon>Neoteleostei</taxon>
        <taxon>Acanthomorphata</taxon>
        <taxon>Carangaria</taxon>
        <taxon>Carangiformes</taxon>
        <taxon>Echeneidae</taxon>
        <taxon>Echeneis</taxon>
    </lineage>
</organism>
<sequence>MGKKVKKESETPCKETFEALPVESKTPATTVLLLSSPEEDIVIKACEAIHIFAEKGDENKVSLLELGALGPLCQLIAHNNKLVRRNAFMALGIMAINGDVKKALKKMDVIPQLIDKLSLEEDTVVHEFATLCLASLSVDFVCKVQIFDNNGLPPLIELLSSQDPDVKKNSLESIFNLVQVREVAKYIFDYQCRLAFHELGGIPPLLELLNSDFPDLSDLHAEALRVLANCLRDSERVQLIHKDGGLKRLIDFLLTSNVSEIQTGAVQCITRVAQSYENRKLLHELNLEKTLIELMSVSEIGVKTATCQAVAAMSLHLASKDCFRDLGGIPAVVQGLSSESPKLREATTQALSNLTYNNHHNALAVYKAGGHEILIQLLRGSCSRTVANASATLGNMARQEVVRCRILSHGAIHALVEPLNSTDKWVLVNTTQCLAALVCDTEARAELLRAGGLHPLVNLLQSHDKDVLNNACLTINVCASDEATAVEMCKFGALELLQEINQSVNRRSSLSQLAMMSLLDFNLSVKYSLTGHLAFSDIINDGFYDAGKFPTGQRILTLEELSRQPVNQHRPIIVVNTASEYEANIAASGLKIWAKITYTKHKIDLSSELLMLLFSFKVTPNSDGNTQKGVNHYLPVPGHKTNTSAFVTCFVSMYLGVRLVSEVMGGAVKMEKLHEFPWVLHLSELKFQLHSNIIPIGSIRRGFYCHRALLFKCLADCMGMSSTLVRGEYNRAWNEILVFSGNPSSHGHSSQPCRFIIDLMHQPGSLLGATTPAAVQYQTI</sequence>
<dbReference type="Ensembl" id="ENSENLT00000043175.1">
    <property type="protein sequence ID" value="ENSENLP00000042084.1"/>
    <property type="gene ID" value="ENSENLG00000017983.1"/>
</dbReference>
<reference evidence="4" key="2">
    <citation type="submission" date="2025-08" db="UniProtKB">
        <authorList>
            <consortium name="Ensembl"/>
        </authorList>
    </citation>
    <scope>IDENTIFICATION</scope>
</reference>
<dbReference type="InParanoid" id="A0A665WDD4"/>
<dbReference type="FunCoup" id="A0A665WDD4">
    <property type="interactions" value="659"/>
</dbReference>
<dbReference type="PANTHER" id="PTHR46618">
    <property type="entry name" value="ARMADILLO REPEAT-CONTAINING PROTEIN 3"/>
    <property type="match status" value="1"/>
</dbReference>
<dbReference type="Proteomes" id="UP000472264">
    <property type="component" value="Chromosome 20"/>
</dbReference>
<feature type="repeat" description="ARM" evidence="2">
    <location>
        <begin position="200"/>
        <end position="245"/>
    </location>
</feature>
<keyword evidence="5" id="KW-1185">Reference proteome</keyword>
<reference evidence="4" key="3">
    <citation type="submission" date="2025-09" db="UniProtKB">
        <authorList>
            <consortium name="Ensembl"/>
        </authorList>
    </citation>
    <scope>IDENTIFICATION</scope>
</reference>
<dbReference type="SMART" id="SM00185">
    <property type="entry name" value="ARM"/>
    <property type="match status" value="9"/>
</dbReference>
<evidence type="ECO:0000313" key="4">
    <source>
        <dbReference type="Ensembl" id="ENSENLP00000042084.1"/>
    </source>
</evidence>
<keyword evidence="1" id="KW-0677">Repeat</keyword>
<dbReference type="PANTHER" id="PTHR46618:SF1">
    <property type="entry name" value="ARMADILLO REPEAT-CONTAINING PROTEIN 3"/>
    <property type="match status" value="1"/>
</dbReference>
<dbReference type="InterPro" id="IPR011989">
    <property type="entry name" value="ARM-like"/>
</dbReference>
<name>A0A665WDD4_ECHNA</name>